<feature type="compositionally biased region" description="Polar residues" evidence="1">
    <location>
        <begin position="41"/>
        <end position="53"/>
    </location>
</feature>
<sequence length="53" mass="5930">MRVKPHEKQVNDVFSQPSYFEDAFSSNLPDYTTALPGNISPDPSDNLSKFLSP</sequence>
<reference evidence="2" key="1">
    <citation type="journal article" date="2019" name="Sci. Rep.">
        <title>Draft genome of Tanacetum cinerariifolium, the natural source of mosquito coil.</title>
        <authorList>
            <person name="Yamashiro T."/>
            <person name="Shiraishi A."/>
            <person name="Satake H."/>
            <person name="Nakayama K."/>
        </authorList>
    </citation>
    <scope>NUCLEOTIDE SEQUENCE</scope>
</reference>
<name>A0A699VF43_TANCI</name>
<comment type="caution">
    <text evidence="2">The sequence shown here is derived from an EMBL/GenBank/DDBJ whole genome shotgun (WGS) entry which is preliminary data.</text>
</comment>
<feature type="region of interest" description="Disordered" evidence="1">
    <location>
        <begin position="34"/>
        <end position="53"/>
    </location>
</feature>
<gene>
    <name evidence="2" type="ORF">Tci_904568</name>
</gene>
<organism evidence="2">
    <name type="scientific">Tanacetum cinerariifolium</name>
    <name type="common">Dalmatian daisy</name>
    <name type="synonym">Chrysanthemum cinerariifolium</name>
    <dbReference type="NCBI Taxonomy" id="118510"/>
    <lineage>
        <taxon>Eukaryota</taxon>
        <taxon>Viridiplantae</taxon>
        <taxon>Streptophyta</taxon>
        <taxon>Embryophyta</taxon>
        <taxon>Tracheophyta</taxon>
        <taxon>Spermatophyta</taxon>
        <taxon>Magnoliopsida</taxon>
        <taxon>eudicotyledons</taxon>
        <taxon>Gunneridae</taxon>
        <taxon>Pentapetalae</taxon>
        <taxon>asterids</taxon>
        <taxon>campanulids</taxon>
        <taxon>Asterales</taxon>
        <taxon>Asteraceae</taxon>
        <taxon>Asteroideae</taxon>
        <taxon>Anthemideae</taxon>
        <taxon>Anthemidinae</taxon>
        <taxon>Tanacetum</taxon>
    </lineage>
</organism>
<feature type="non-terminal residue" evidence="2">
    <location>
        <position position="53"/>
    </location>
</feature>
<proteinExistence type="predicted"/>
<dbReference type="EMBL" id="BKCJ011426246">
    <property type="protein sequence ID" value="GFD32599.1"/>
    <property type="molecule type" value="Genomic_DNA"/>
</dbReference>
<evidence type="ECO:0000313" key="2">
    <source>
        <dbReference type="EMBL" id="GFD32599.1"/>
    </source>
</evidence>
<protein>
    <submittedName>
        <fullName evidence="2">Uncharacterized protein</fullName>
    </submittedName>
</protein>
<accession>A0A699VF43</accession>
<dbReference type="AlphaFoldDB" id="A0A699VF43"/>
<evidence type="ECO:0000256" key="1">
    <source>
        <dbReference type="SAM" id="MobiDB-lite"/>
    </source>
</evidence>